<gene>
    <name evidence="2" type="ORF">Slati_2404400</name>
</gene>
<proteinExistence type="predicted"/>
<evidence type="ECO:0000259" key="1">
    <source>
        <dbReference type="Pfam" id="PF13966"/>
    </source>
</evidence>
<sequence length="210" mass="24399">MWLCWPNKILVSNPDSLLGQVLKARYFPQSSFWEAQLINRPSLMWRSIWGVRKVLALGCEIREDGQADGGGWWLWIRGANGLFSIKSAYNLVREDEERSRPSSSNSRPVVSEVAKTFSRRLRAMKLPPRVKVLTWQANCCTLPMFANLARRYRGVETQCVLCESGMESLKHVLFYCHFARVVWALPNMPQEIYRIMLRMCWAGWLGWLRG</sequence>
<dbReference type="EMBL" id="JACGWN010000008">
    <property type="protein sequence ID" value="KAL0439214.1"/>
    <property type="molecule type" value="Genomic_DNA"/>
</dbReference>
<protein>
    <recommendedName>
        <fullName evidence="1">Reverse transcriptase zinc-binding domain-containing protein</fullName>
    </recommendedName>
</protein>
<reference evidence="2" key="1">
    <citation type="submission" date="2020-06" db="EMBL/GenBank/DDBJ databases">
        <authorList>
            <person name="Li T."/>
            <person name="Hu X."/>
            <person name="Zhang T."/>
            <person name="Song X."/>
            <person name="Zhang H."/>
            <person name="Dai N."/>
            <person name="Sheng W."/>
            <person name="Hou X."/>
            <person name="Wei L."/>
        </authorList>
    </citation>
    <scope>NUCLEOTIDE SEQUENCE</scope>
    <source>
        <strain evidence="2">KEN1</strain>
        <tissue evidence="2">Leaf</tissue>
    </source>
</reference>
<organism evidence="2">
    <name type="scientific">Sesamum latifolium</name>
    <dbReference type="NCBI Taxonomy" id="2727402"/>
    <lineage>
        <taxon>Eukaryota</taxon>
        <taxon>Viridiplantae</taxon>
        <taxon>Streptophyta</taxon>
        <taxon>Embryophyta</taxon>
        <taxon>Tracheophyta</taxon>
        <taxon>Spermatophyta</taxon>
        <taxon>Magnoliopsida</taxon>
        <taxon>eudicotyledons</taxon>
        <taxon>Gunneridae</taxon>
        <taxon>Pentapetalae</taxon>
        <taxon>asterids</taxon>
        <taxon>lamiids</taxon>
        <taxon>Lamiales</taxon>
        <taxon>Pedaliaceae</taxon>
        <taxon>Sesamum</taxon>
    </lineage>
</organism>
<feature type="domain" description="Reverse transcriptase zinc-binding" evidence="1">
    <location>
        <begin position="83"/>
        <end position="183"/>
    </location>
</feature>
<reference evidence="2" key="2">
    <citation type="journal article" date="2024" name="Plant">
        <title>Genomic evolution and insights into agronomic trait innovations of Sesamum species.</title>
        <authorList>
            <person name="Miao H."/>
            <person name="Wang L."/>
            <person name="Qu L."/>
            <person name="Liu H."/>
            <person name="Sun Y."/>
            <person name="Le M."/>
            <person name="Wang Q."/>
            <person name="Wei S."/>
            <person name="Zheng Y."/>
            <person name="Lin W."/>
            <person name="Duan Y."/>
            <person name="Cao H."/>
            <person name="Xiong S."/>
            <person name="Wang X."/>
            <person name="Wei L."/>
            <person name="Li C."/>
            <person name="Ma Q."/>
            <person name="Ju M."/>
            <person name="Zhao R."/>
            <person name="Li G."/>
            <person name="Mu C."/>
            <person name="Tian Q."/>
            <person name="Mei H."/>
            <person name="Zhang T."/>
            <person name="Gao T."/>
            <person name="Zhang H."/>
        </authorList>
    </citation>
    <scope>NUCLEOTIDE SEQUENCE</scope>
    <source>
        <strain evidence="2">KEN1</strain>
    </source>
</reference>
<dbReference type="AlphaFoldDB" id="A0AAW2WD23"/>
<evidence type="ECO:0000313" key="2">
    <source>
        <dbReference type="EMBL" id="KAL0439214.1"/>
    </source>
</evidence>
<comment type="caution">
    <text evidence="2">The sequence shown here is derived from an EMBL/GenBank/DDBJ whole genome shotgun (WGS) entry which is preliminary data.</text>
</comment>
<accession>A0AAW2WD23</accession>
<name>A0AAW2WD23_9LAMI</name>
<dbReference type="Pfam" id="PF13966">
    <property type="entry name" value="zf-RVT"/>
    <property type="match status" value="1"/>
</dbReference>
<dbReference type="InterPro" id="IPR026960">
    <property type="entry name" value="RVT-Znf"/>
</dbReference>